<accession>A0ACB8T8L9</accession>
<protein>
    <submittedName>
        <fullName evidence="1">Uncharacterized protein</fullName>
    </submittedName>
</protein>
<dbReference type="Proteomes" id="UP000814140">
    <property type="component" value="Unassembled WGS sequence"/>
</dbReference>
<gene>
    <name evidence="1" type="ORF">BV25DRAFT_302731</name>
</gene>
<reference evidence="1" key="1">
    <citation type="submission" date="2021-03" db="EMBL/GenBank/DDBJ databases">
        <authorList>
            <consortium name="DOE Joint Genome Institute"/>
            <person name="Ahrendt S."/>
            <person name="Looney B.P."/>
            <person name="Miyauchi S."/>
            <person name="Morin E."/>
            <person name="Drula E."/>
            <person name="Courty P.E."/>
            <person name="Chicoki N."/>
            <person name="Fauchery L."/>
            <person name="Kohler A."/>
            <person name="Kuo A."/>
            <person name="Labutti K."/>
            <person name="Pangilinan J."/>
            <person name="Lipzen A."/>
            <person name="Riley R."/>
            <person name="Andreopoulos W."/>
            <person name="He G."/>
            <person name="Johnson J."/>
            <person name="Barry K.W."/>
            <person name="Grigoriev I.V."/>
            <person name="Nagy L."/>
            <person name="Hibbett D."/>
            <person name="Henrissat B."/>
            <person name="Matheny P.B."/>
            <person name="Labbe J."/>
            <person name="Martin F."/>
        </authorList>
    </citation>
    <scope>NUCLEOTIDE SEQUENCE</scope>
    <source>
        <strain evidence="1">HHB10654</strain>
    </source>
</reference>
<proteinExistence type="predicted"/>
<dbReference type="EMBL" id="MU277199">
    <property type="protein sequence ID" value="KAI0064290.1"/>
    <property type="molecule type" value="Genomic_DNA"/>
</dbReference>
<evidence type="ECO:0000313" key="2">
    <source>
        <dbReference type="Proteomes" id="UP000814140"/>
    </source>
</evidence>
<name>A0ACB8T8L9_9AGAM</name>
<evidence type="ECO:0000313" key="1">
    <source>
        <dbReference type="EMBL" id="KAI0064290.1"/>
    </source>
</evidence>
<comment type="caution">
    <text evidence="1">The sequence shown here is derived from an EMBL/GenBank/DDBJ whole genome shotgun (WGS) entry which is preliminary data.</text>
</comment>
<organism evidence="1 2">
    <name type="scientific">Artomyces pyxidatus</name>
    <dbReference type="NCBI Taxonomy" id="48021"/>
    <lineage>
        <taxon>Eukaryota</taxon>
        <taxon>Fungi</taxon>
        <taxon>Dikarya</taxon>
        <taxon>Basidiomycota</taxon>
        <taxon>Agaricomycotina</taxon>
        <taxon>Agaricomycetes</taxon>
        <taxon>Russulales</taxon>
        <taxon>Auriscalpiaceae</taxon>
        <taxon>Artomyces</taxon>
    </lineage>
</organism>
<keyword evidence="2" id="KW-1185">Reference proteome</keyword>
<reference evidence="1" key="2">
    <citation type="journal article" date="2022" name="New Phytol.">
        <title>Evolutionary transition to the ectomycorrhizal habit in the genomes of a hyperdiverse lineage of mushroom-forming fungi.</title>
        <authorList>
            <person name="Looney B."/>
            <person name="Miyauchi S."/>
            <person name="Morin E."/>
            <person name="Drula E."/>
            <person name="Courty P.E."/>
            <person name="Kohler A."/>
            <person name="Kuo A."/>
            <person name="LaButti K."/>
            <person name="Pangilinan J."/>
            <person name="Lipzen A."/>
            <person name="Riley R."/>
            <person name="Andreopoulos W."/>
            <person name="He G."/>
            <person name="Johnson J."/>
            <person name="Nolan M."/>
            <person name="Tritt A."/>
            <person name="Barry K.W."/>
            <person name="Grigoriev I.V."/>
            <person name="Nagy L.G."/>
            <person name="Hibbett D."/>
            <person name="Henrissat B."/>
            <person name="Matheny P.B."/>
            <person name="Labbe J."/>
            <person name="Martin F.M."/>
        </authorList>
    </citation>
    <scope>NUCLEOTIDE SEQUENCE</scope>
    <source>
        <strain evidence="1">HHB10654</strain>
    </source>
</reference>
<sequence length="132" mass="14612">MGTLRGAAFPAVTHLHVRNGLLATRRRWGFLYYLSYVGMSPASLEDAVALFPKLEVVGGVEFASAAHMRRVLVQYPRLRSFMTLGSAPLAQTSSAIQRRLLIVSYCGTGVMTGSQFRHFIVLFLSYARTTAR</sequence>